<dbReference type="Proteomes" id="UP000075604">
    <property type="component" value="Unassembled WGS sequence"/>
</dbReference>
<organism evidence="2 3">
    <name type="scientific">Sorangium cellulosum</name>
    <name type="common">Polyangium cellulosum</name>
    <dbReference type="NCBI Taxonomy" id="56"/>
    <lineage>
        <taxon>Bacteria</taxon>
        <taxon>Pseudomonadati</taxon>
        <taxon>Myxococcota</taxon>
        <taxon>Polyangia</taxon>
        <taxon>Polyangiales</taxon>
        <taxon>Polyangiaceae</taxon>
        <taxon>Sorangium</taxon>
    </lineage>
</organism>
<dbReference type="EMBL" id="JELX01000909">
    <property type="protein sequence ID" value="KYF60441.1"/>
    <property type="molecule type" value="Genomic_DNA"/>
</dbReference>
<comment type="caution">
    <text evidence="2">The sequence shown here is derived from an EMBL/GenBank/DDBJ whole genome shotgun (WGS) entry which is preliminary data.</text>
</comment>
<reference evidence="2 3" key="1">
    <citation type="submission" date="2014-02" db="EMBL/GenBank/DDBJ databases">
        <title>The small core and large imbalanced accessory genome model reveals a collaborative survival strategy of Sorangium cellulosum strains in nature.</title>
        <authorList>
            <person name="Han K."/>
            <person name="Peng R."/>
            <person name="Blom J."/>
            <person name="Li Y.-Z."/>
        </authorList>
    </citation>
    <scope>NUCLEOTIDE SEQUENCE [LARGE SCALE GENOMIC DNA]</scope>
    <source>
        <strain evidence="2 3">So0157-18</strain>
    </source>
</reference>
<evidence type="ECO:0000313" key="3">
    <source>
        <dbReference type="Proteomes" id="UP000075604"/>
    </source>
</evidence>
<protein>
    <recommendedName>
        <fullName evidence="4">COMM domain-containing protein</fullName>
    </recommendedName>
</protein>
<evidence type="ECO:0000313" key="2">
    <source>
        <dbReference type="EMBL" id="KYF60441.1"/>
    </source>
</evidence>
<evidence type="ECO:0008006" key="4">
    <source>
        <dbReference type="Google" id="ProtNLM"/>
    </source>
</evidence>
<name>A0A150PXF4_SORCE</name>
<feature type="region of interest" description="Disordered" evidence="1">
    <location>
        <begin position="1"/>
        <end position="20"/>
    </location>
</feature>
<dbReference type="AlphaFoldDB" id="A0A150PXF4"/>
<sequence length="226" mass="24452">MEDPRMNRAPAPPEARLRCLDGQPAPADVVRDWRRLLDLPDKARQGLWEILAPSLAGAVDAAMEKRAEAFCRLYDLSAPDLQASLRVCRFVLSRASSLDLAATDVAADVAALSGDDARGVVVLSWYEAAKAVIRRGILEESIFDHGKVLVGLDWRVDRIAGSDRGVHLDAPLAVLTLRLRDGGRDERTTIYVAPPALGQIKEACDRIERMIAGAPTQPSGAPKAQG</sequence>
<proteinExistence type="predicted"/>
<accession>A0A150PXF4</accession>
<gene>
    <name evidence="2" type="ORF">BE04_49655</name>
</gene>
<evidence type="ECO:0000256" key="1">
    <source>
        <dbReference type="SAM" id="MobiDB-lite"/>
    </source>
</evidence>